<gene>
    <name evidence="2" type="ORF">Aud_004397</name>
</gene>
<dbReference type="AlphaFoldDB" id="A0A8E0QSC2"/>
<feature type="domain" description="DUF7587" evidence="1">
    <location>
        <begin position="181"/>
        <end position="304"/>
    </location>
</feature>
<comment type="caution">
    <text evidence="2">The sequence shown here is derived from an EMBL/GenBank/DDBJ whole genome shotgun (WGS) entry which is preliminary data.</text>
</comment>
<reference evidence="2" key="2">
    <citation type="submission" date="2021-01" db="EMBL/GenBank/DDBJ databases">
        <title>Pan-genome distribution and transcriptional activeness of fungal secondary metabolism genes in Aspergillus section Fumigati.</title>
        <authorList>
            <person name="Takahashi H."/>
            <person name="Umemura M."/>
            <person name="Ninomiya A."/>
            <person name="Kusuya Y."/>
            <person name="Urayama S."/>
            <person name="Shimizu M."/>
            <person name="Watanabe A."/>
            <person name="Kamei K."/>
            <person name="Yaguchi T."/>
            <person name="Hagiwara D."/>
        </authorList>
    </citation>
    <scope>NUCLEOTIDE SEQUENCE</scope>
    <source>
        <strain evidence="2">IFM 46973</strain>
    </source>
</reference>
<dbReference type="InterPro" id="IPR056009">
    <property type="entry name" value="DUF7587"/>
</dbReference>
<organism evidence="2 3">
    <name type="scientific">Aspergillus udagawae</name>
    <dbReference type="NCBI Taxonomy" id="91492"/>
    <lineage>
        <taxon>Eukaryota</taxon>
        <taxon>Fungi</taxon>
        <taxon>Dikarya</taxon>
        <taxon>Ascomycota</taxon>
        <taxon>Pezizomycotina</taxon>
        <taxon>Eurotiomycetes</taxon>
        <taxon>Eurotiomycetidae</taxon>
        <taxon>Eurotiales</taxon>
        <taxon>Aspergillaceae</taxon>
        <taxon>Aspergillus</taxon>
        <taxon>Aspergillus subgen. Fumigati</taxon>
    </lineage>
</organism>
<dbReference type="Pfam" id="PF24494">
    <property type="entry name" value="DUF7587"/>
    <property type="match status" value="1"/>
</dbReference>
<evidence type="ECO:0000259" key="1">
    <source>
        <dbReference type="Pfam" id="PF24494"/>
    </source>
</evidence>
<evidence type="ECO:0000313" key="2">
    <source>
        <dbReference type="EMBL" id="GIC88006.1"/>
    </source>
</evidence>
<evidence type="ECO:0000313" key="3">
    <source>
        <dbReference type="Proteomes" id="UP000036893"/>
    </source>
</evidence>
<dbReference type="EMBL" id="BBXM02000003">
    <property type="protein sequence ID" value="GIC88006.1"/>
    <property type="molecule type" value="Genomic_DNA"/>
</dbReference>
<protein>
    <recommendedName>
        <fullName evidence="1">DUF7587 domain-containing protein</fullName>
    </recommendedName>
</protein>
<sequence>MTNWIYEASDTLSGQTKVDTAVSNLMGLSGNYRQYNQPLLSYFEEEIKNIAKNILDVSEDEEDCALLIARNWHRQATECDGTLHYQRYIEACPPIVSAFDQLCLDMPRVDDLLNYGMAICGEEHFQEGICQGGIRAAEAGREEQMWILLWCEILRNCPGPVLFNPLASLSFSSFDFHLDEIPRYLFRTFDPKSSGKNNGDVVASPASENRTINSKIDILSLEDDFATTVVDWHLNPWKCRDDRSQNPDNFMSWTSSLLYAIQYALYRRHRYGCTSEDIKICVIDTEKFSRGQFVHAKRLLQAYYQFLRQADMRHSYDTRLLLYIYGNGEYLSQGVLNHKGRSCVTSLARLEENGLSSLYPELADPMGHRKWAIRTIHLRHLWEDQHVTTYEEIQMALSLAKSCFRNIKELDIATMILTFKHRELRRAASGKFSTSCTLYSADQLL</sequence>
<dbReference type="GeneID" id="66991873"/>
<reference evidence="2" key="1">
    <citation type="journal article" date="2015" name="Genome Announc.">
        <title>Draft Genome Sequence of the Pathogenic Filamentous Fungus Aspergillus udagawae Strain IFM 46973T.</title>
        <authorList>
            <person name="Kusuya Y."/>
            <person name="Takahashi-Nakaguchi A."/>
            <person name="Takahashi H."/>
            <person name="Yaguchi T."/>
        </authorList>
    </citation>
    <scope>NUCLEOTIDE SEQUENCE</scope>
    <source>
        <strain evidence="2">IFM 46973</strain>
    </source>
</reference>
<accession>A0A8E0QSC2</accession>
<name>A0A8E0QSC2_9EURO</name>
<proteinExistence type="predicted"/>
<dbReference type="RefSeq" id="XP_043145272.1">
    <property type="nucleotide sequence ID" value="XM_043289337.1"/>
</dbReference>
<dbReference type="Proteomes" id="UP000036893">
    <property type="component" value="Unassembled WGS sequence"/>
</dbReference>